<protein>
    <recommendedName>
        <fullName evidence="3">CRISPR type III-associated protein domain-containing protein</fullName>
    </recommendedName>
</protein>
<evidence type="ECO:0000256" key="1">
    <source>
        <dbReference type="ARBA" id="ARBA00023118"/>
    </source>
</evidence>
<dbReference type="AlphaFoldDB" id="A0A7Z9BMG5"/>
<organism evidence="4 5">
    <name type="scientific">Planktothrix serta PCC 8927</name>
    <dbReference type="NCBI Taxonomy" id="671068"/>
    <lineage>
        <taxon>Bacteria</taxon>
        <taxon>Bacillati</taxon>
        <taxon>Cyanobacteriota</taxon>
        <taxon>Cyanophyceae</taxon>
        <taxon>Oscillatoriophycideae</taxon>
        <taxon>Oscillatoriales</taxon>
        <taxon>Microcoleaceae</taxon>
        <taxon>Planktothrix</taxon>
    </lineage>
</organism>
<name>A0A7Z9BMG5_9CYAN</name>
<dbReference type="Pfam" id="PF03787">
    <property type="entry name" value="RAMPs"/>
    <property type="match status" value="1"/>
</dbReference>
<gene>
    <name evidence="4" type="ORF">PL8927_600031</name>
</gene>
<dbReference type="PANTHER" id="PTHR35579">
    <property type="entry name" value="CRISPR SYSTEM CMS ENDORIBONUCLEASE CSM3"/>
    <property type="match status" value="1"/>
</dbReference>
<accession>A0A7Z9BMG5</accession>
<dbReference type="RefSeq" id="WP_083621185.1">
    <property type="nucleotide sequence ID" value="NZ_LR734869.1"/>
</dbReference>
<dbReference type="InterPro" id="IPR052216">
    <property type="entry name" value="CRISPR_Csm3_endoribonuclease"/>
</dbReference>
<dbReference type="OrthoDB" id="5362408at2"/>
<feature type="compositionally biased region" description="Low complexity" evidence="2">
    <location>
        <begin position="8"/>
        <end position="22"/>
    </location>
</feature>
<keyword evidence="5" id="KW-1185">Reference proteome</keyword>
<dbReference type="InterPro" id="IPR005537">
    <property type="entry name" value="RAMP_III_fam"/>
</dbReference>
<proteinExistence type="predicted"/>
<sequence>MTYNKPTSRQSNSAASSRSNFSDGEQVPKPYSMVSLPKPAPQRKPPVGQEQFKLKRLSGKISLRLTVKTATFIASGVVAMGTDVSSLNKNIPLIKVAVSQGEKIIIPGSSLKGVVRSTYEAITSSCLCKTRARKENIPEGYSECKDKTKLCPACQVFGAMGWQGLISFQDAVAETIKPSVGFMPSLYAPRTSRKAYFLNGKVAGRKFYYHAIKAVDKGQRGIPVQQAGAELTLTTQLRFMNLTEAELGTLLIVLGQDQNNYFALKVGGGKPIGMGTMTVEVTEIEHSENVKNRYLSYTLSEDNTLTGDKLKQFIQKNVNAAKTLVQADQLKQLKAILEYPTKRTAPEGMY</sequence>
<keyword evidence="1" id="KW-0051">Antiviral defense</keyword>
<evidence type="ECO:0000259" key="3">
    <source>
        <dbReference type="Pfam" id="PF03787"/>
    </source>
</evidence>
<reference evidence="4" key="1">
    <citation type="submission" date="2019-10" db="EMBL/GenBank/DDBJ databases">
        <authorList>
            <consortium name="Genoscope - CEA"/>
            <person name="William W."/>
        </authorList>
    </citation>
    <scope>NUCLEOTIDE SEQUENCE [LARGE SCALE GENOMIC DNA]</scope>
    <source>
        <strain evidence="4">BBR_PRJEB10992</strain>
    </source>
</reference>
<feature type="region of interest" description="Disordered" evidence="2">
    <location>
        <begin position="1"/>
        <end position="50"/>
    </location>
</feature>
<dbReference type="GO" id="GO:0051607">
    <property type="term" value="P:defense response to virus"/>
    <property type="evidence" value="ECO:0007669"/>
    <property type="project" value="UniProtKB-KW"/>
</dbReference>
<evidence type="ECO:0000313" key="4">
    <source>
        <dbReference type="EMBL" id="VXD17619.1"/>
    </source>
</evidence>
<evidence type="ECO:0000313" key="5">
    <source>
        <dbReference type="Proteomes" id="UP000184550"/>
    </source>
</evidence>
<comment type="caution">
    <text evidence="4">The sequence shown here is derived from an EMBL/GenBank/DDBJ whole genome shotgun (WGS) entry which is preliminary data.</text>
</comment>
<dbReference type="PANTHER" id="PTHR35579:SF3">
    <property type="entry name" value="CRISPR SYSTEM CMS ENDORIBONUCLEASE CSM3"/>
    <property type="match status" value="1"/>
</dbReference>
<evidence type="ECO:0000256" key="2">
    <source>
        <dbReference type="SAM" id="MobiDB-lite"/>
    </source>
</evidence>
<dbReference type="EMBL" id="CZCU02000136">
    <property type="protein sequence ID" value="VXD17619.1"/>
    <property type="molecule type" value="Genomic_DNA"/>
</dbReference>
<dbReference type="Proteomes" id="UP000184550">
    <property type="component" value="Unassembled WGS sequence"/>
</dbReference>
<feature type="domain" description="CRISPR type III-associated protein" evidence="3">
    <location>
        <begin position="65"/>
        <end position="277"/>
    </location>
</feature>